<reference evidence="1 2" key="1">
    <citation type="journal article" date="2021" name="Nat. Plants">
        <title>The Taxus genome provides insights into paclitaxel biosynthesis.</title>
        <authorList>
            <person name="Xiong X."/>
            <person name="Gou J."/>
            <person name="Liao Q."/>
            <person name="Li Y."/>
            <person name="Zhou Q."/>
            <person name="Bi G."/>
            <person name="Li C."/>
            <person name="Du R."/>
            <person name="Wang X."/>
            <person name="Sun T."/>
            <person name="Guo L."/>
            <person name="Liang H."/>
            <person name="Lu P."/>
            <person name="Wu Y."/>
            <person name="Zhang Z."/>
            <person name="Ro D.K."/>
            <person name="Shang Y."/>
            <person name="Huang S."/>
            <person name="Yan J."/>
        </authorList>
    </citation>
    <scope>NUCLEOTIDE SEQUENCE [LARGE SCALE GENOMIC DNA]</scope>
    <source>
        <strain evidence="1">Ta-2019</strain>
    </source>
</reference>
<organism evidence="1 2">
    <name type="scientific">Taxus chinensis</name>
    <name type="common">Chinese yew</name>
    <name type="synonym">Taxus wallichiana var. chinensis</name>
    <dbReference type="NCBI Taxonomy" id="29808"/>
    <lineage>
        <taxon>Eukaryota</taxon>
        <taxon>Viridiplantae</taxon>
        <taxon>Streptophyta</taxon>
        <taxon>Embryophyta</taxon>
        <taxon>Tracheophyta</taxon>
        <taxon>Spermatophyta</taxon>
        <taxon>Pinopsida</taxon>
        <taxon>Pinidae</taxon>
        <taxon>Conifers II</taxon>
        <taxon>Cupressales</taxon>
        <taxon>Taxaceae</taxon>
        <taxon>Taxus</taxon>
    </lineage>
</organism>
<sequence length="72" mass="8272">GVYMENEISIPRNSMGIKKPMLKCKEKVEEEEEDKVVERKNVDTAGLSTYIQKKRRTVVREKTPEPAKPPSP</sequence>
<dbReference type="AlphaFoldDB" id="A0AA38GVI4"/>
<proteinExistence type="predicted"/>
<name>A0AA38GVI4_TAXCH</name>
<evidence type="ECO:0000313" key="1">
    <source>
        <dbReference type="EMBL" id="KAH9327510.1"/>
    </source>
</evidence>
<protein>
    <submittedName>
        <fullName evidence="1">Uncharacterized protein</fullName>
    </submittedName>
</protein>
<gene>
    <name evidence="1" type="ORF">KI387_007688</name>
</gene>
<keyword evidence="2" id="KW-1185">Reference proteome</keyword>
<feature type="non-terminal residue" evidence="1">
    <location>
        <position position="1"/>
    </location>
</feature>
<dbReference type="EMBL" id="JAHRHJ020000002">
    <property type="protein sequence ID" value="KAH9327510.1"/>
    <property type="molecule type" value="Genomic_DNA"/>
</dbReference>
<evidence type="ECO:0000313" key="2">
    <source>
        <dbReference type="Proteomes" id="UP000824469"/>
    </source>
</evidence>
<dbReference type="Proteomes" id="UP000824469">
    <property type="component" value="Unassembled WGS sequence"/>
</dbReference>
<accession>A0AA38GVI4</accession>
<comment type="caution">
    <text evidence="1">The sequence shown here is derived from an EMBL/GenBank/DDBJ whole genome shotgun (WGS) entry which is preliminary data.</text>
</comment>